<gene>
    <name evidence="1" type="ORF">POL67_47125</name>
</gene>
<reference evidence="1 2" key="1">
    <citation type="submission" date="2022-11" db="EMBL/GenBank/DDBJ databases">
        <title>Minimal conservation of predation-associated metabolite biosynthetic gene clusters underscores biosynthetic potential of Myxococcota including descriptions for ten novel species: Archangium lansinium sp. nov., Myxococcus landrumus sp. nov., Nannocystis bai.</title>
        <authorList>
            <person name="Ahearne A."/>
            <person name="Stevens C."/>
            <person name="Dowd S."/>
        </authorList>
    </citation>
    <scope>NUCLEOTIDE SEQUENCE [LARGE SCALE GENOMIC DNA]</scope>
    <source>
        <strain evidence="1 2">RJM3</strain>
    </source>
</reference>
<dbReference type="RefSeq" id="WP_271928349.1">
    <property type="nucleotide sequence ID" value="NZ_JAQNDO010000001.1"/>
</dbReference>
<keyword evidence="2" id="KW-1185">Reference proteome</keyword>
<protein>
    <submittedName>
        <fullName evidence="1">Uncharacterized protein</fullName>
    </submittedName>
</protein>
<accession>A0ABT5F787</accession>
<name>A0ABT5F787_9BACT</name>
<organism evidence="1 2">
    <name type="scientific">Polyangium mundeleinium</name>
    <dbReference type="NCBI Taxonomy" id="2995306"/>
    <lineage>
        <taxon>Bacteria</taxon>
        <taxon>Pseudomonadati</taxon>
        <taxon>Myxococcota</taxon>
        <taxon>Polyangia</taxon>
        <taxon>Polyangiales</taxon>
        <taxon>Polyangiaceae</taxon>
        <taxon>Polyangium</taxon>
    </lineage>
</organism>
<evidence type="ECO:0000313" key="1">
    <source>
        <dbReference type="EMBL" id="MDC0748992.1"/>
    </source>
</evidence>
<sequence length="77" mass="8857">MAPKYLDKHANARNVHHWDPEVLNNKLKRFGFGLLLVTGITAEDLHVEELIRPRNNTPNAKKRKELLAELDTCEPLC</sequence>
<dbReference type="Proteomes" id="UP001221411">
    <property type="component" value="Unassembled WGS sequence"/>
</dbReference>
<dbReference type="EMBL" id="JAQNDO010000001">
    <property type="protein sequence ID" value="MDC0748992.1"/>
    <property type="molecule type" value="Genomic_DNA"/>
</dbReference>
<evidence type="ECO:0000313" key="2">
    <source>
        <dbReference type="Proteomes" id="UP001221411"/>
    </source>
</evidence>
<comment type="caution">
    <text evidence="1">The sequence shown here is derived from an EMBL/GenBank/DDBJ whole genome shotgun (WGS) entry which is preliminary data.</text>
</comment>
<proteinExistence type="predicted"/>